<feature type="chain" id="PRO_5002247233" evidence="1">
    <location>
        <begin position="22"/>
        <end position="538"/>
    </location>
</feature>
<evidence type="ECO:0000256" key="1">
    <source>
        <dbReference type="SAM" id="SignalP"/>
    </source>
</evidence>
<gene>
    <name evidence="3" type="ORF">MNEG_13658</name>
</gene>
<evidence type="ECO:0000313" key="3">
    <source>
        <dbReference type="EMBL" id="KIY94305.1"/>
    </source>
</evidence>
<dbReference type="InterPro" id="IPR050951">
    <property type="entry name" value="Retrovirus_Pol_polyprotein"/>
</dbReference>
<dbReference type="SUPFAM" id="SSF53098">
    <property type="entry name" value="Ribonuclease H-like"/>
    <property type="match status" value="1"/>
</dbReference>
<keyword evidence="1" id="KW-0732">Signal</keyword>
<feature type="domain" description="Integrase catalytic" evidence="2">
    <location>
        <begin position="164"/>
        <end position="334"/>
    </location>
</feature>
<evidence type="ECO:0000313" key="4">
    <source>
        <dbReference type="Proteomes" id="UP000054498"/>
    </source>
</evidence>
<dbReference type="RefSeq" id="XP_013893325.1">
    <property type="nucleotide sequence ID" value="XM_014037871.1"/>
</dbReference>
<dbReference type="GO" id="GO:0003676">
    <property type="term" value="F:nucleic acid binding"/>
    <property type="evidence" value="ECO:0007669"/>
    <property type="project" value="InterPro"/>
</dbReference>
<dbReference type="GeneID" id="25731142"/>
<dbReference type="AlphaFoldDB" id="A0A0D2MGY1"/>
<dbReference type="InterPro" id="IPR001584">
    <property type="entry name" value="Integrase_cat-core"/>
</dbReference>
<dbReference type="InterPro" id="IPR012337">
    <property type="entry name" value="RNaseH-like_sf"/>
</dbReference>
<keyword evidence="4" id="KW-1185">Reference proteome</keyword>
<feature type="signal peptide" evidence="1">
    <location>
        <begin position="1"/>
        <end position="21"/>
    </location>
</feature>
<dbReference type="PANTHER" id="PTHR37984:SF5">
    <property type="entry name" value="PROTEIN NYNRIN-LIKE"/>
    <property type="match status" value="1"/>
</dbReference>
<dbReference type="EMBL" id="KK104181">
    <property type="protein sequence ID" value="KIY94305.1"/>
    <property type="molecule type" value="Genomic_DNA"/>
</dbReference>
<dbReference type="OrthoDB" id="2016337at2759"/>
<dbReference type="InterPro" id="IPR036397">
    <property type="entry name" value="RNaseH_sf"/>
</dbReference>
<dbReference type="Pfam" id="PF00665">
    <property type="entry name" value="rve"/>
    <property type="match status" value="1"/>
</dbReference>
<protein>
    <submittedName>
        <fullName evidence="3">Pol polyprotein</fullName>
    </submittedName>
</protein>
<accession>A0A0D2MGY1</accession>
<dbReference type="KEGG" id="mng:MNEG_13658"/>
<dbReference type="Gene3D" id="3.30.420.10">
    <property type="entry name" value="Ribonuclease H-like superfamily/Ribonuclease H"/>
    <property type="match status" value="1"/>
</dbReference>
<dbReference type="PROSITE" id="PS50994">
    <property type="entry name" value="INTEGRASE"/>
    <property type="match status" value="1"/>
</dbReference>
<dbReference type="Proteomes" id="UP000054498">
    <property type="component" value="Unassembled WGS sequence"/>
</dbReference>
<sequence>MRSRSFFQLVRILRALQLLMPTCPPAFVVENTSFQLNNGRLFKKQYAQVCSMLGPSALLDAARFGSRAHRLRNFWTNILPSEVLQAVCDKSYAFRPGSKGAVFDTISQQWCEPNADERERALGYATGSTAAPGVTEQQRREALGRCIDANCLSSILAVSLASFSQQTPQMQALEVMGLFYSFGLDLLGPLPPTPDGHRWVLVIIERLSKMIELVPLPDKTSRSTARALLQYVLGRYGAPAEVLTDRGSEWSGEFEELLLQSLVDHRLTSPSHPQANGLTERAVQTVKRALRRMTEERGSAIDWAAELPWIALGYNCTPQQATRLSPYQVLYARAPTVPPAVRERLQEPLDFDCTTDQARDALAGQLLERAALAKRYSIMAGENLRIAQHRDTLRYAQGLTGADLEDAAGAANERARRAAKPVAPSHKQAAADLEARALHGRLVTKVFHVPGSKKKRQRPFWGRLHFRGPTFRPNYFQVTWEDSDWAINSLPRLLATGHKLQPASAKPPRGVVIPLALSVNTHRTGPHAAGGDATLPAV</sequence>
<name>A0A0D2MGY1_9CHLO</name>
<dbReference type="GO" id="GO:0015074">
    <property type="term" value="P:DNA integration"/>
    <property type="evidence" value="ECO:0007669"/>
    <property type="project" value="InterPro"/>
</dbReference>
<organism evidence="3 4">
    <name type="scientific">Monoraphidium neglectum</name>
    <dbReference type="NCBI Taxonomy" id="145388"/>
    <lineage>
        <taxon>Eukaryota</taxon>
        <taxon>Viridiplantae</taxon>
        <taxon>Chlorophyta</taxon>
        <taxon>core chlorophytes</taxon>
        <taxon>Chlorophyceae</taxon>
        <taxon>CS clade</taxon>
        <taxon>Sphaeropleales</taxon>
        <taxon>Selenastraceae</taxon>
        <taxon>Monoraphidium</taxon>
    </lineage>
</organism>
<dbReference type="STRING" id="145388.A0A0D2MGY1"/>
<dbReference type="PANTHER" id="PTHR37984">
    <property type="entry name" value="PROTEIN CBG26694"/>
    <property type="match status" value="1"/>
</dbReference>
<evidence type="ECO:0000259" key="2">
    <source>
        <dbReference type="PROSITE" id="PS50994"/>
    </source>
</evidence>
<reference evidence="3 4" key="1">
    <citation type="journal article" date="2013" name="BMC Genomics">
        <title>Reconstruction of the lipid metabolism for the microalga Monoraphidium neglectum from its genome sequence reveals characteristics suitable for biofuel production.</title>
        <authorList>
            <person name="Bogen C."/>
            <person name="Al-Dilaimi A."/>
            <person name="Albersmeier A."/>
            <person name="Wichmann J."/>
            <person name="Grundmann M."/>
            <person name="Rupp O."/>
            <person name="Lauersen K.J."/>
            <person name="Blifernez-Klassen O."/>
            <person name="Kalinowski J."/>
            <person name="Goesmann A."/>
            <person name="Mussgnug J.H."/>
            <person name="Kruse O."/>
        </authorList>
    </citation>
    <scope>NUCLEOTIDE SEQUENCE [LARGE SCALE GENOMIC DNA]</scope>
    <source>
        <strain evidence="3 4">SAG 48.87</strain>
    </source>
</reference>
<proteinExistence type="predicted"/>